<dbReference type="PANTHER" id="PTHR38034">
    <property type="entry name" value="INNER MEMBRANE PROTEIN YPJD"/>
    <property type="match status" value="1"/>
</dbReference>
<feature type="transmembrane region" description="Helical" evidence="1">
    <location>
        <begin position="60"/>
        <end position="81"/>
    </location>
</feature>
<feature type="transmembrane region" description="Helical" evidence="1">
    <location>
        <begin position="175"/>
        <end position="200"/>
    </location>
</feature>
<dbReference type="GO" id="GO:0020037">
    <property type="term" value="F:heme binding"/>
    <property type="evidence" value="ECO:0007669"/>
    <property type="project" value="InterPro"/>
</dbReference>
<feature type="transmembrane region" description="Helical" evidence="1">
    <location>
        <begin position="93"/>
        <end position="110"/>
    </location>
</feature>
<evidence type="ECO:0000256" key="2">
    <source>
        <dbReference type="SAM" id="SignalP"/>
    </source>
</evidence>
<feature type="transmembrane region" description="Helical" evidence="1">
    <location>
        <begin position="33"/>
        <end position="53"/>
    </location>
</feature>
<keyword evidence="1" id="KW-1133">Transmembrane helix</keyword>
<feature type="domain" description="Cytochrome c assembly protein" evidence="3">
    <location>
        <begin position="119"/>
        <end position="263"/>
    </location>
</feature>
<dbReference type="OrthoDB" id="7332097at2"/>
<dbReference type="GO" id="GO:0005886">
    <property type="term" value="C:plasma membrane"/>
    <property type="evidence" value="ECO:0007669"/>
    <property type="project" value="TreeGrafter"/>
</dbReference>
<dbReference type="AlphaFoldDB" id="A0A3N1MFW7"/>
<proteinExistence type="predicted"/>
<organism evidence="4 5">
    <name type="scientific">Stella humosa</name>
    <dbReference type="NCBI Taxonomy" id="94"/>
    <lineage>
        <taxon>Bacteria</taxon>
        <taxon>Pseudomonadati</taxon>
        <taxon>Pseudomonadota</taxon>
        <taxon>Alphaproteobacteria</taxon>
        <taxon>Rhodospirillales</taxon>
        <taxon>Stellaceae</taxon>
        <taxon>Stella</taxon>
    </lineage>
</organism>
<evidence type="ECO:0000313" key="4">
    <source>
        <dbReference type="EMBL" id="ROQ01570.1"/>
    </source>
</evidence>
<keyword evidence="1" id="KW-0812">Transmembrane</keyword>
<dbReference type="Pfam" id="PF01578">
    <property type="entry name" value="Cytochrom_C_asm"/>
    <property type="match status" value="1"/>
</dbReference>
<evidence type="ECO:0000256" key="1">
    <source>
        <dbReference type="SAM" id="Phobius"/>
    </source>
</evidence>
<keyword evidence="1" id="KW-0472">Membrane</keyword>
<accession>A0A3N1MFW7</accession>
<reference evidence="4 5" key="1">
    <citation type="submission" date="2018-11" db="EMBL/GenBank/DDBJ databases">
        <title>Genomic Encyclopedia of Type Strains, Phase IV (KMG-IV): sequencing the most valuable type-strain genomes for metagenomic binning, comparative biology and taxonomic classification.</title>
        <authorList>
            <person name="Goeker M."/>
        </authorList>
    </citation>
    <scope>NUCLEOTIDE SEQUENCE [LARGE SCALE GENOMIC DNA]</scope>
    <source>
        <strain evidence="4 5">DSM 5900</strain>
    </source>
</reference>
<evidence type="ECO:0000259" key="3">
    <source>
        <dbReference type="Pfam" id="PF01578"/>
    </source>
</evidence>
<feature type="chain" id="PRO_5018275224" evidence="2">
    <location>
        <begin position="22"/>
        <end position="270"/>
    </location>
</feature>
<comment type="caution">
    <text evidence="4">The sequence shown here is derived from an EMBL/GenBank/DDBJ whole genome shotgun (WGS) entry which is preliminary data.</text>
</comment>
<evidence type="ECO:0000313" key="5">
    <source>
        <dbReference type="Proteomes" id="UP000278222"/>
    </source>
</evidence>
<dbReference type="RefSeq" id="WP_123688314.1">
    <property type="nucleotide sequence ID" value="NZ_AP019700.1"/>
</dbReference>
<dbReference type="InterPro" id="IPR052372">
    <property type="entry name" value="YpjD/HemX"/>
</dbReference>
<keyword evidence="2" id="KW-0732">Signal</keyword>
<feature type="signal peptide" evidence="2">
    <location>
        <begin position="1"/>
        <end position="21"/>
    </location>
</feature>
<dbReference type="Proteomes" id="UP000278222">
    <property type="component" value="Unassembled WGS sequence"/>
</dbReference>
<protein>
    <submittedName>
        <fullName evidence="4">ABC-type uncharacterized transport system permease subunit</fullName>
    </submittedName>
</protein>
<keyword evidence="5" id="KW-1185">Reference proteome</keyword>
<dbReference type="PANTHER" id="PTHR38034:SF1">
    <property type="entry name" value="INNER MEMBRANE PROTEIN YPJD"/>
    <property type="match status" value="1"/>
</dbReference>
<dbReference type="GO" id="GO:0017004">
    <property type="term" value="P:cytochrome complex assembly"/>
    <property type="evidence" value="ECO:0007669"/>
    <property type="project" value="InterPro"/>
</dbReference>
<name>A0A3N1MFW7_9PROT</name>
<gene>
    <name evidence="4" type="ORF">EDC65_0750</name>
</gene>
<feature type="transmembrane region" description="Helical" evidence="1">
    <location>
        <begin position="212"/>
        <end position="232"/>
    </location>
</feature>
<dbReference type="EMBL" id="RJKX01000011">
    <property type="protein sequence ID" value="ROQ01570.1"/>
    <property type="molecule type" value="Genomic_DNA"/>
</dbReference>
<feature type="transmembrane region" description="Helical" evidence="1">
    <location>
        <begin position="122"/>
        <end position="149"/>
    </location>
</feature>
<feature type="transmembrane region" description="Helical" evidence="1">
    <location>
        <begin position="238"/>
        <end position="257"/>
    </location>
</feature>
<dbReference type="InterPro" id="IPR002541">
    <property type="entry name" value="Cyt_c_assembly"/>
</dbReference>
<sequence>MPLSAVLPLLAAAALVPAALAAFRPPPGGRDPMFWWSLAVAVAGPAGLALVLGEHGWRTGFAYALWVSIAATAAAFGGLAMWDRAGARLAPLLLPYLLVLAVLAAIWGRAPEQPLRLPVSGWLWAHIAVAIATYALVGIAAVASLGVMLQEAALRWKRPTGLTRRLPAVAEGDRIAFRALGAAAVVLGIGLVTGMALDVLTFGRWLRLDHKTVLSIAAFVAILALLAAHARWGTRGRRGARAILVVWLLLTLAYPGVKFVTDIVLARAGT</sequence>